<evidence type="ECO:0000256" key="5">
    <source>
        <dbReference type="ARBA" id="ARBA00023065"/>
    </source>
</evidence>
<evidence type="ECO:0000256" key="3">
    <source>
        <dbReference type="ARBA" id="ARBA00022692"/>
    </source>
</evidence>
<keyword evidence="8" id="KW-0407">Ion channel</keyword>
<protein>
    <recommendedName>
        <fullName evidence="12">Cyclic nucleotide-binding domain-containing protein</fullName>
    </recommendedName>
</protein>
<feature type="region of interest" description="Disordered" evidence="10">
    <location>
        <begin position="1237"/>
        <end position="1416"/>
    </location>
</feature>
<reference evidence="13" key="1">
    <citation type="submission" date="2021-01" db="UniProtKB">
        <authorList>
            <consortium name="EnsemblMetazoa"/>
        </authorList>
    </citation>
    <scope>IDENTIFICATION</scope>
</reference>
<dbReference type="PANTHER" id="PTHR45638">
    <property type="entry name" value="CYCLIC NUCLEOTIDE-GATED CATION CHANNEL SUBUNIT A"/>
    <property type="match status" value="1"/>
</dbReference>
<dbReference type="SUPFAM" id="SSF51206">
    <property type="entry name" value="cAMP-binding domain-like"/>
    <property type="match status" value="1"/>
</dbReference>
<feature type="region of interest" description="Disordered" evidence="10">
    <location>
        <begin position="2161"/>
        <end position="2180"/>
    </location>
</feature>
<dbReference type="FunFam" id="1.10.287.630:FF:000001">
    <property type="entry name" value="Cyclic nucleotide-gated channel alpha 3"/>
    <property type="match status" value="1"/>
</dbReference>
<dbReference type="GO" id="GO:0044877">
    <property type="term" value="F:protein-containing complex binding"/>
    <property type="evidence" value="ECO:0007669"/>
    <property type="project" value="TreeGrafter"/>
</dbReference>
<feature type="region of interest" description="Disordered" evidence="10">
    <location>
        <begin position="926"/>
        <end position="951"/>
    </location>
</feature>
<feature type="region of interest" description="Disordered" evidence="10">
    <location>
        <begin position="1909"/>
        <end position="1988"/>
    </location>
</feature>
<feature type="region of interest" description="Disordered" evidence="10">
    <location>
        <begin position="37"/>
        <end position="142"/>
    </location>
</feature>
<feature type="transmembrane region" description="Helical" evidence="11">
    <location>
        <begin position="255"/>
        <end position="275"/>
    </location>
</feature>
<dbReference type="GO" id="GO:0005221">
    <property type="term" value="F:intracellularly cyclic nucleotide-activated monoatomic cation channel activity"/>
    <property type="evidence" value="ECO:0007669"/>
    <property type="project" value="InterPro"/>
</dbReference>
<feature type="region of interest" description="Disordered" evidence="10">
    <location>
        <begin position="738"/>
        <end position="772"/>
    </location>
</feature>
<dbReference type="InterPro" id="IPR018490">
    <property type="entry name" value="cNMP-bd_dom_sf"/>
</dbReference>
<keyword evidence="7" id="KW-1071">Ligand-gated ion channel</keyword>
<feature type="compositionally biased region" description="Polar residues" evidence="10">
    <location>
        <begin position="2024"/>
        <end position="2041"/>
    </location>
</feature>
<feature type="compositionally biased region" description="Low complexity" evidence="10">
    <location>
        <begin position="1373"/>
        <end position="1385"/>
    </location>
</feature>
<dbReference type="InterPro" id="IPR018488">
    <property type="entry name" value="cNMP-bd_CS"/>
</dbReference>
<feature type="compositionally biased region" description="Low complexity" evidence="10">
    <location>
        <begin position="2186"/>
        <end position="2203"/>
    </location>
</feature>
<feature type="region of interest" description="Disordered" evidence="10">
    <location>
        <begin position="2022"/>
        <end position="2061"/>
    </location>
</feature>
<evidence type="ECO:0000256" key="4">
    <source>
        <dbReference type="ARBA" id="ARBA00022989"/>
    </source>
</evidence>
<feature type="compositionally biased region" description="Polar residues" evidence="10">
    <location>
        <begin position="70"/>
        <end position="79"/>
    </location>
</feature>
<keyword evidence="9" id="KW-0175">Coiled coil</keyword>
<feature type="compositionally biased region" description="Polar residues" evidence="10">
    <location>
        <begin position="1272"/>
        <end position="1301"/>
    </location>
</feature>
<evidence type="ECO:0000256" key="8">
    <source>
        <dbReference type="ARBA" id="ARBA00023303"/>
    </source>
</evidence>
<feature type="region of interest" description="Disordered" evidence="10">
    <location>
        <begin position="2186"/>
        <end position="2232"/>
    </location>
</feature>
<evidence type="ECO:0000256" key="9">
    <source>
        <dbReference type="SAM" id="Coils"/>
    </source>
</evidence>
<evidence type="ECO:0000256" key="6">
    <source>
        <dbReference type="ARBA" id="ARBA00023136"/>
    </source>
</evidence>
<feature type="compositionally biased region" description="Low complexity" evidence="10">
    <location>
        <begin position="811"/>
        <end position="840"/>
    </location>
</feature>
<feature type="compositionally biased region" description="Polar residues" evidence="10">
    <location>
        <begin position="86"/>
        <end position="99"/>
    </location>
</feature>
<feature type="compositionally biased region" description="Low complexity" evidence="10">
    <location>
        <begin position="47"/>
        <end position="69"/>
    </location>
</feature>
<dbReference type="PROSITE" id="PS50042">
    <property type="entry name" value="CNMP_BINDING_3"/>
    <property type="match status" value="1"/>
</dbReference>
<feature type="compositionally biased region" description="Low complexity" evidence="10">
    <location>
        <begin position="746"/>
        <end position="757"/>
    </location>
</feature>
<dbReference type="InterPro" id="IPR014710">
    <property type="entry name" value="RmlC-like_jellyroll"/>
</dbReference>
<feature type="compositionally biased region" description="Polar residues" evidence="10">
    <location>
        <begin position="37"/>
        <end position="46"/>
    </location>
</feature>
<keyword evidence="3 11" id="KW-0812">Transmembrane</keyword>
<accession>A0A7M7JIJ3</accession>
<keyword evidence="4 11" id="KW-1133">Transmembrane helix</keyword>
<keyword evidence="6 11" id="KW-0472">Membrane</keyword>
<evidence type="ECO:0000256" key="7">
    <source>
        <dbReference type="ARBA" id="ARBA00023286"/>
    </source>
</evidence>
<organism evidence="13 14">
    <name type="scientific">Varroa destructor</name>
    <name type="common">Honeybee mite</name>
    <dbReference type="NCBI Taxonomy" id="109461"/>
    <lineage>
        <taxon>Eukaryota</taxon>
        <taxon>Metazoa</taxon>
        <taxon>Ecdysozoa</taxon>
        <taxon>Arthropoda</taxon>
        <taxon>Chelicerata</taxon>
        <taxon>Arachnida</taxon>
        <taxon>Acari</taxon>
        <taxon>Parasitiformes</taxon>
        <taxon>Mesostigmata</taxon>
        <taxon>Gamasina</taxon>
        <taxon>Dermanyssoidea</taxon>
        <taxon>Varroidae</taxon>
        <taxon>Varroa</taxon>
    </lineage>
</organism>
<proteinExistence type="predicted"/>
<evidence type="ECO:0000256" key="11">
    <source>
        <dbReference type="SAM" id="Phobius"/>
    </source>
</evidence>
<dbReference type="Proteomes" id="UP000594260">
    <property type="component" value="Unplaced"/>
</dbReference>
<evidence type="ECO:0000313" key="13">
    <source>
        <dbReference type="EnsemblMetazoa" id="XP_022652182"/>
    </source>
</evidence>
<feature type="compositionally biased region" description="Basic and acidic residues" evidence="10">
    <location>
        <begin position="2207"/>
        <end position="2219"/>
    </location>
</feature>
<dbReference type="RefSeq" id="XP_022652182.1">
    <property type="nucleotide sequence ID" value="XM_022796447.1"/>
</dbReference>
<feature type="compositionally biased region" description="Polar residues" evidence="10">
    <location>
        <begin position="1924"/>
        <end position="1933"/>
    </location>
</feature>
<evidence type="ECO:0000256" key="1">
    <source>
        <dbReference type="ARBA" id="ARBA00004141"/>
    </source>
</evidence>
<dbReference type="CDD" id="cd00038">
    <property type="entry name" value="CAP_ED"/>
    <property type="match status" value="1"/>
</dbReference>
<dbReference type="InterPro" id="IPR000595">
    <property type="entry name" value="cNMP-bd_dom"/>
</dbReference>
<feature type="coiled-coil region" evidence="9">
    <location>
        <begin position="1476"/>
        <end position="1517"/>
    </location>
</feature>
<dbReference type="GeneID" id="111246593"/>
<dbReference type="PROSITE" id="PS00889">
    <property type="entry name" value="CNMP_BINDING_2"/>
    <property type="match status" value="1"/>
</dbReference>
<evidence type="ECO:0000256" key="2">
    <source>
        <dbReference type="ARBA" id="ARBA00022448"/>
    </source>
</evidence>
<dbReference type="Pfam" id="PF00027">
    <property type="entry name" value="cNMP_binding"/>
    <property type="match status" value="1"/>
</dbReference>
<dbReference type="Gene3D" id="1.10.287.70">
    <property type="match status" value="1"/>
</dbReference>
<feature type="compositionally biased region" description="Polar residues" evidence="10">
    <location>
        <begin position="1397"/>
        <end position="1416"/>
    </location>
</feature>
<feature type="region of interest" description="Disordered" evidence="10">
    <location>
        <begin position="807"/>
        <end position="847"/>
    </location>
</feature>
<dbReference type="Gene3D" id="1.10.287.630">
    <property type="entry name" value="Helix hairpin bin"/>
    <property type="match status" value="1"/>
</dbReference>
<feature type="region of interest" description="Disordered" evidence="10">
    <location>
        <begin position="2119"/>
        <end position="2149"/>
    </location>
</feature>
<feature type="compositionally biased region" description="Polar residues" evidence="10">
    <location>
        <begin position="122"/>
        <end position="134"/>
    </location>
</feature>
<dbReference type="Pfam" id="PF00520">
    <property type="entry name" value="Ion_trans"/>
    <property type="match status" value="1"/>
</dbReference>
<dbReference type="InterPro" id="IPR005821">
    <property type="entry name" value="Ion_trans_dom"/>
</dbReference>
<dbReference type="GO" id="GO:0016020">
    <property type="term" value="C:membrane"/>
    <property type="evidence" value="ECO:0007669"/>
    <property type="project" value="UniProtKB-SubCell"/>
</dbReference>
<keyword evidence="5" id="KW-0406">Ion transport</keyword>
<feature type="transmembrane region" description="Helical" evidence="11">
    <location>
        <begin position="467"/>
        <end position="489"/>
    </location>
</feature>
<dbReference type="EnsemblMetazoa" id="XM_022796447">
    <property type="protein sequence ID" value="XP_022652182"/>
    <property type="gene ID" value="LOC111246593"/>
</dbReference>
<evidence type="ECO:0000256" key="10">
    <source>
        <dbReference type="SAM" id="MobiDB-lite"/>
    </source>
</evidence>
<keyword evidence="14" id="KW-1185">Reference proteome</keyword>
<name>A0A7M7JIJ3_VARDE</name>
<sequence>MATALLTGGGRVAMMVDGGAGCQAAVSCVRKAASPIQTDRSSALSGQGTEQQPRQPLQQQQYHRQQWQRASNRLPNSRQLPPRSASPFTSPALSPTPSCASAPPELDPLAYVPPTQLPPTAAKTTPGPQSTPLDETSLLPADGGRGRDEVTLVSGTAPQVGGGVTAGGASRWSKLRTTVQISGAINVGSQRSKPPLKREDSFLQRFSTRHIGEQQDADGNPVSEGTVPTKRTRLLSQATCSQLLFGVINPDENALFLWLWVLTICVLYNAWALILRQTFTEIQNISVHMWIAFDGFSDLVYLLDIAIQFRTGYLEQGLMVCDASKLAGHYLRSRSFLMDIVALTPLDLLQLRFGFAPLLRFPRFIKVYRCYRFYYMVESRTIYPNLWRVANLIHILLLLSHWFGCFHYILSEFEDFRGAWAYTNPHKANNSEWRAITRKYVASVYWSTLTLTTIGGDHVTPSSNLQYAFTILSYLIGVFIFATIVGQVGNVITNRNASRLEFERLLDGAKLYMRHHKVPHQMQRRVQRWYDYSWSRGRMRGGGDINSALGSLPDKLKTELALHVNLKTLKKVTIFQECQPEFLHDLVLKMRAYIFTPGDLICRKGEVAREMFIIADGILEVISETGKVLTQMKAGDFFGEIGILNLDGFNRRTADVRSVGYSELFSLSREDVLSAMKDYPEAQEILQAMGRKRLMEARLAAANCVNTSQTNTTSNTTFKQQELNRQFQGNAGTLSGLGTVDSVAPTGAGSSQGSTQSVRSLSTHGPRSMDTIRKLRKDLKYLFRSRTLAPNASSCCTAENASIRPGFGNTYQHSSGPHSQQQPQQLQYHSHGSSAVASSGPTGMNKSITRLLSESSNRPQSTHRDCSLLTTYKESTFGGSLEDTFQRRFHVENFRQTSTGGINSINPPTAPCKGQTTEEFRYGDEGVAEGGPLSPPIASGRGVPQPSQQPLGAGLSLLERIKLLKEVERQRKSSTASSLSLTQSMGSGAVGNIAPISSVPSASTAGSALASSVSVSATAPLTSISIATAMTTSSSATAAVAAVPVGHNHQQQQQQQMTTTRIPVHSLRHCHPATGRSPRSELLLLPQQPTTGSRATLSVGTGQLEARRYSATPPSSLPLLHSHVPKFQSHTHGHHLHGQQQLYALADVPLTPDQSSVHSRPQRIVENLRRATMVSATFEASSPPPLNDAASGTEVPLLRRVLMLKRRASDENSRAASRPESLQLTEVPPAQLNVCSVGSGSRGRMSLAKVSPRTETTVNEWLASSSAKSSSVDISQTEVTDVNSSQTCGQPATQQLGSNREMTQDLADLSRPQSGAGDASSAIRAPHHNSRNSGNGINRRRSNGDDGGSSSSLQPLTAETDEAPSPNEDQSPTLRQLQQTTQLLSGAGGGQPLPQDVRQQATPNNQGITTRVTSSEDTYVKGDLPREKAVTQPTLKAVPFETGQIIIADPDNVEVMVASAMKQIKLAVTEYLRDTHMELTSRVEALENELERKDSIISELQDELVYKERELRQQQFNTSFIGDLCSLSDSSFDSEAEDGALLLAATPKSESPATDAPEIGPNGLISSNHHCCEQHQQCSEHYYGTTTAGLGHVDTITSVSAEHLAQQLSETYTCLQIPSTASEGFDLSSRNSWPKLGGQGSSPAFDEDTAGMDGACCGELSASWHDHLDATQDPLALGAGTSMDPGQPSHVGMVVASKIGPDDLWKLEFPQSFDISSKTPSFDRGSRISVNNSTHDVGQAERGQIADEKDNKDTTTVIRGQQRDTRYRPSNVSASSIQLPVSVRKQFTLSRDGNVQQSSDDWEVKMLVEQFDAKMKKRSLEGRRHSSCDIQSWDRLILQAETSSNAGAIRDIAAGNSQQSTDIARRRYGRSSRMFLSRVAGVCTELGTSRRAEIRRASLARFASVDVPSLTENQKPPSDEHCLSSWTNSSSVRVDSLDPPLPRSEVNVTSPPRQPVLNLGLTPSTNAARESASRTIPPPLNSQQQQPSHQFLTGASHDALVATFRRRTYAQSRFNSMVVGETATVDTSSPTEPMLASSRSRPPQWKSLDEEAKHKSQSSAALSDTDFWLENARDSVDSRDKLPQSESANDLPPWSPIPHPPAQAIGLPTIREGSRLIDQKSEMSDEEDNDSSSTRTTVYIDIDSASPDKAPESAISLLLARDSNGGDDSPDAIAAERGSVSITVETTTPTTTAYPALVPLAAPGSQDAERPYPAEKSHESGSGLPGDGSSRI</sequence>
<keyword evidence="2" id="KW-0813">Transport</keyword>
<evidence type="ECO:0000313" key="14">
    <source>
        <dbReference type="Proteomes" id="UP000594260"/>
    </source>
</evidence>
<dbReference type="PANTHER" id="PTHR45638:SF7">
    <property type="entry name" value="CYCLIC NUCLEOTIDE-GATED ION CHANNEL-LIKE, ISOFORM E"/>
    <property type="match status" value="1"/>
</dbReference>
<dbReference type="SMART" id="SM00100">
    <property type="entry name" value="cNMP"/>
    <property type="match status" value="1"/>
</dbReference>
<feature type="domain" description="Cyclic nucleotide-binding" evidence="12">
    <location>
        <begin position="574"/>
        <end position="670"/>
    </location>
</feature>
<dbReference type="PROSITE" id="PS00888">
    <property type="entry name" value="CNMP_BINDING_1"/>
    <property type="match status" value="1"/>
</dbReference>
<comment type="subcellular location">
    <subcellularLocation>
        <location evidence="1">Membrane</location>
        <topology evidence="1">Multi-pass membrane protein</topology>
    </subcellularLocation>
</comment>
<dbReference type="Gene3D" id="2.60.120.10">
    <property type="entry name" value="Jelly Rolls"/>
    <property type="match status" value="1"/>
</dbReference>
<feature type="region of interest" description="Disordered" evidence="10">
    <location>
        <begin position="1718"/>
        <end position="1752"/>
    </location>
</feature>
<feature type="region of interest" description="Disordered" evidence="10">
    <location>
        <begin position="2075"/>
        <end position="2107"/>
    </location>
</feature>
<evidence type="ECO:0000259" key="12">
    <source>
        <dbReference type="PROSITE" id="PS50042"/>
    </source>
</evidence>
<dbReference type="SUPFAM" id="SSF81324">
    <property type="entry name" value="Voltage-gated potassium channels"/>
    <property type="match status" value="1"/>
</dbReference>
<dbReference type="InterPro" id="IPR050866">
    <property type="entry name" value="CNG_cation_channel"/>
</dbReference>